<dbReference type="EMBL" id="MK318988">
    <property type="protein sequence ID" value="QCL10464.1"/>
    <property type="molecule type" value="Genomic_DNA"/>
</dbReference>
<protein>
    <submittedName>
        <fullName evidence="3">Putative transposase TniQ</fullName>
    </submittedName>
</protein>
<dbReference type="AlphaFoldDB" id="A0A7S5DQN2"/>
<evidence type="ECO:0000313" key="3">
    <source>
        <dbReference type="EMBL" id="QCL10464.1"/>
    </source>
</evidence>
<dbReference type="RefSeq" id="WP_234914408.1">
    <property type="nucleotide sequence ID" value="NZ_MK318971.1"/>
</dbReference>
<keyword evidence="3" id="KW-0614">Plasmid</keyword>
<organism evidence="3">
    <name type="scientific">Rhizobium rhizogenes</name>
    <name type="common">Agrobacterium rhizogenes</name>
    <dbReference type="NCBI Taxonomy" id="359"/>
    <lineage>
        <taxon>Bacteria</taxon>
        <taxon>Pseudomonadati</taxon>
        <taxon>Pseudomonadota</taxon>
        <taxon>Alphaproteobacteria</taxon>
        <taxon>Hyphomicrobiales</taxon>
        <taxon>Rhizobiaceae</taxon>
        <taxon>Rhizobium/Agrobacterium group</taxon>
        <taxon>Rhizobium</taxon>
    </lineage>
</organism>
<accession>A0A7S5DQN2</accession>
<name>A0A7S5DQN2_RHIRH</name>
<dbReference type="EMBL" id="MK318987">
    <property type="protein sequence ID" value="QCL10309.1"/>
    <property type="molecule type" value="Genomic_DNA"/>
</dbReference>
<dbReference type="EMBL" id="MK318971">
    <property type="protein sequence ID" value="QCL09673.1"/>
    <property type="molecule type" value="Genomic_DNA"/>
</dbReference>
<gene>
    <name evidence="1" type="ORF">pC5.8a_181</name>
    <name evidence="2" type="ORF">pC6.5b_414</name>
    <name evidence="3" type="ORF">pC6.5c_570</name>
</gene>
<evidence type="ECO:0000313" key="1">
    <source>
        <dbReference type="EMBL" id="QCL09673.1"/>
    </source>
</evidence>
<reference evidence="3" key="1">
    <citation type="submission" date="2018-12" db="EMBL/GenBank/DDBJ databases">
        <title>Three Rhizobium rhizogenes strains isolated from the same crown gall tumor carry diverse plasmids.</title>
        <authorList>
            <person name="Pulawska J."/>
            <person name="Kuzmanovic N."/>
        </authorList>
    </citation>
    <scope>NUCLEOTIDE SEQUENCE</scope>
    <source>
        <strain evidence="3">C6.5</strain>
        <strain evidence="1">Colt5.8</strain>
        <plasmid evidence="2">pC6.5b</plasmid>
        <plasmid evidence="3">pC6.5c</plasmid>
        <plasmid evidence="1">pColt5.8a</plasmid>
    </source>
</reference>
<geneLocation type="plasmid" evidence="3">
    <name>pC6.5c</name>
</geneLocation>
<geneLocation type="plasmid" evidence="2">
    <name>pC6.5b</name>
</geneLocation>
<evidence type="ECO:0000313" key="2">
    <source>
        <dbReference type="EMBL" id="QCL10309.1"/>
    </source>
</evidence>
<geneLocation type="plasmid" evidence="1">
    <name>pColt5.8a</name>
</geneLocation>
<proteinExistence type="predicted"/>
<sequence>MPTQDELLSGWLRRLATANYCDLVDLLAHVGLDYRYAVSLDFGLEAGTVEKIALAARVTPELVQSLTFPALNDTEAALTALFPFQACPNCTMRSLALKHWRRAWAFDCEICGAMLTPTLPKLGKAVLSQKLLQRARTGSVLLEQAVMQNSIRQIRRAMRSVTFTMALKNVRGDPASALQSFDPDIRLFCLAAIAVVQKRPLLKAALIATGIDDFATVALLRSYQKDDRLLVTVERVGRQIENRRPASTSNTIERS</sequence>